<dbReference type="EMBL" id="VIWU01000001">
    <property type="protein sequence ID" value="TWF75567.1"/>
    <property type="molecule type" value="Genomic_DNA"/>
</dbReference>
<protein>
    <submittedName>
        <fullName evidence="4">AAA ATPase-like protein</fullName>
    </submittedName>
</protein>
<keyword evidence="5" id="KW-1185">Reference proteome</keyword>
<evidence type="ECO:0000259" key="3">
    <source>
        <dbReference type="Pfam" id="PF13191"/>
    </source>
</evidence>
<reference evidence="4 5" key="1">
    <citation type="submission" date="2019-06" db="EMBL/GenBank/DDBJ databases">
        <title>Sequencing the genomes of 1000 actinobacteria strains.</title>
        <authorList>
            <person name="Klenk H.-P."/>
        </authorList>
    </citation>
    <scope>NUCLEOTIDE SEQUENCE [LARGE SCALE GENOMIC DNA]</scope>
    <source>
        <strain evidence="4 5">DSM 45671</strain>
    </source>
</reference>
<dbReference type="GO" id="GO:0004016">
    <property type="term" value="F:adenylate cyclase activity"/>
    <property type="evidence" value="ECO:0007669"/>
    <property type="project" value="TreeGrafter"/>
</dbReference>
<dbReference type="InterPro" id="IPR041664">
    <property type="entry name" value="AAA_16"/>
</dbReference>
<sequence length="1055" mass="112578">MVAASPLIGRDHPVALLHAEVDRLVDGRGGLVFVTGEAGIGKTALVGQVAADAALRGVRVLNGSCWPGDGAPGNWPWIQVVRHLARTANGSEWTAAAAAVGDELPVLLGESAPADGPAAADRPTFRVQDALTTLLVTTAKTRPTLVVLDDLHWADPASLRTLDFLVRHTWFEPILVVATYRDVEVDAPDHPLRPLLAPLLSRATTVRLSGLDPDGVAALMTRVTGAAPGPDQAADMHRRTGGNPFFIEQTAQLEPGAPVATGVREAVEQRIALLPPEVADVLRCASLIGHEFDAAVLAAVSATPATAVDDVLAPALAGRLVGRARGSRYAFTHDLVRECLYTALSDERRRALHAAVVRALPSVRLSPAVAAHHARRAVPALPADEVVGHLLAAARDAGGRRATEEAIGHLRAALALLPEDAAARRADLQLQLGDQLDRAGELGAAREVYAEVDAAGRALDDAELVARAALGLHRLGNPEAEGHREVERMDEVLDLMGRGGDAVDPALTARVLAAASMARTHAAVEPEAAAELGERAVALARAAADDETLGWCLLAHHDSIWEPGAAVARIAVLDELSAAARRAPDRELEALAAFLRSLALLEQGRPEALDEFATFTALTEQTRLPRHRFLALSRRGAIDLLAGRFDAAHAAFDDAFTFGERTGEVDRARMWRDQVWSLELLRGDVDEALTTARGVLPGDPFTRVLEALTAAHRGDVDEALRRGRDIDDLFRHLPRRFHSMRLVFDAQVAAATGDPARCAAARAALAPLADGWAVHSGGGIVWGPMALWLALVDAAEQRWDDAVQGYRSAVAAADRLGARPWSVLARAHLAAALRGTGSPDDAERAAYLLAAARREAAELGMAAALPPVDEPPSAGNVLRLEGGVWTVRFAGRTAHVKDAKGMRDLRVLVARPCAEVAAVDLLNPDGDPAVSARRRFGADPMLDEQARDAYRNRLRALDGEIRDALDRGADRRAASLDRERAALLDELRRSAGLGGRARRLGDDTERARQAVTARIRDTIRRLRSVHPELAEHLAASVATGTYCRYRPQPPVTWSV</sequence>
<dbReference type="InterPro" id="IPR027417">
    <property type="entry name" value="P-loop_NTPase"/>
</dbReference>
<dbReference type="Pfam" id="PF13191">
    <property type="entry name" value="AAA_16"/>
    <property type="match status" value="1"/>
</dbReference>
<dbReference type="PANTHER" id="PTHR16305">
    <property type="entry name" value="TESTICULAR SOLUBLE ADENYLYL CYCLASE"/>
    <property type="match status" value="1"/>
</dbReference>
<evidence type="ECO:0000313" key="4">
    <source>
        <dbReference type="EMBL" id="TWF75567.1"/>
    </source>
</evidence>
<name>A0A561SL26_9PSEU</name>
<organism evidence="4 5">
    <name type="scientific">Pseudonocardia hierapolitana</name>
    <dbReference type="NCBI Taxonomy" id="1128676"/>
    <lineage>
        <taxon>Bacteria</taxon>
        <taxon>Bacillati</taxon>
        <taxon>Actinomycetota</taxon>
        <taxon>Actinomycetes</taxon>
        <taxon>Pseudonocardiales</taxon>
        <taxon>Pseudonocardiaceae</taxon>
        <taxon>Pseudonocardia</taxon>
    </lineage>
</organism>
<evidence type="ECO:0000256" key="2">
    <source>
        <dbReference type="ARBA" id="ARBA00022840"/>
    </source>
</evidence>
<dbReference type="Gene3D" id="3.40.50.300">
    <property type="entry name" value="P-loop containing nucleotide triphosphate hydrolases"/>
    <property type="match status" value="1"/>
</dbReference>
<dbReference type="SUPFAM" id="SSF52540">
    <property type="entry name" value="P-loop containing nucleoside triphosphate hydrolases"/>
    <property type="match status" value="1"/>
</dbReference>
<dbReference type="Proteomes" id="UP000321261">
    <property type="component" value="Unassembled WGS sequence"/>
</dbReference>
<dbReference type="GO" id="GO:0005737">
    <property type="term" value="C:cytoplasm"/>
    <property type="evidence" value="ECO:0007669"/>
    <property type="project" value="TreeGrafter"/>
</dbReference>
<dbReference type="AlphaFoldDB" id="A0A561SL26"/>
<evidence type="ECO:0000313" key="5">
    <source>
        <dbReference type="Proteomes" id="UP000321261"/>
    </source>
</evidence>
<dbReference type="PANTHER" id="PTHR16305:SF35">
    <property type="entry name" value="TRANSCRIPTIONAL ACTIVATOR DOMAIN"/>
    <property type="match status" value="1"/>
</dbReference>
<keyword evidence="1" id="KW-0547">Nucleotide-binding</keyword>
<gene>
    <name evidence="4" type="ORF">FHX44_111451</name>
</gene>
<proteinExistence type="predicted"/>
<dbReference type="InterPro" id="IPR011990">
    <property type="entry name" value="TPR-like_helical_dom_sf"/>
</dbReference>
<dbReference type="GO" id="GO:0005524">
    <property type="term" value="F:ATP binding"/>
    <property type="evidence" value="ECO:0007669"/>
    <property type="project" value="UniProtKB-KW"/>
</dbReference>
<dbReference type="Gene3D" id="1.25.40.10">
    <property type="entry name" value="Tetratricopeptide repeat domain"/>
    <property type="match status" value="1"/>
</dbReference>
<feature type="domain" description="Orc1-like AAA ATPase" evidence="3">
    <location>
        <begin position="6"/>
        <end position="177"/>
    </location>
</feature>
<accession>A0A561SL26</accession>
<comment type="caution">
    <text evidence="4">The sequence shown here is derived from an EMBL/GenBank/DDBJ whole genome shotgun (WGS) entry which is preliminary data.</text>
</comment>
<evidence type="ECO:0000256" key="1">
    <source>
        <dbReference type="ARBA" id="ARBA00022741"/>
    </source>
</evidence>
<keyword evidence="2" id="KW-0067">ATP-binding</keyword>